<protein>
    <recommendedName>
        <fullName evidence="3">FBD domain-containing protein</fullName>
    </recommendedName>
</protein>
<keyword evidence="2" id="KW-1185">Reference proteome</keyword>
<evidence type="ECO:0000313" key="1">
    <source>
        <dbReference type="EMBL" id="PIA27369.1"/>
    </source>
</evidence>
<sequence>MDMKLVVQTCVLSKRWNSLWSSTPYLSFDMNVGDDDDYGIYFDKYILVESHVYSWLLVAIKRDVQELCLESDIDVIPILKLPYNLFTSGITKFVCKSDTLMSMSMCTSKSIKSLHLEEVTLPKGNSDAEVILSCPVLEDLFIKYFNYENVKCFTISALRLHKLELLSRNYNEITIKICSPNLTSLKCGGYISRQQALVIKEPFCASQCPHHGTWRQIRMKDMGGGVQTVIHTTCAAARVLKIIDITLQ</sequence>
<dbReference type="EMBL" id="KZ305095">
    <property type="protein sequence ID" value="PIA27369.1"/>
    <property type="molecule type" value="Genomic_DNA"/>
</dbReference>
<dbReference type="PANTHER" id="PTHR32212">
    <property type="entry name" value="CYCLIN-LIKE F-BOX"/>
    <property type="match status" value="1"/>
</dbReference>
<gene>
    <name evidence="1" type="ORF">AQUCO_07800003v1</name>
</gene>
<dbReference type="AlphaFoldDB" id="A0A2G5C7W5"/>
<dbReference type="InParanoid" id="A0A2G5C7W5"/>
<evidence type="ECO:0008006" key="3">
    <source>
        <dbReference type="Google" id="ProtNLM"/>
    </source>
</evidence>
<dbReference type="Proteomes" id="UP000230069">
    <property type="component" value="Unassembled WGS sequence"/>
</dbReference>
<reference evidence="1 2" key="1">
    <citation type="submission" date="2017-09" db="EMBL/GenBank/DDBJ databases">
        <title>WGS assembly of Aquilegia coerulea Goldsmith.</title>
        <authorList>
            <person name="Hodges S."/>
            <person name="Kramer E."/>
            <person name="Nordborg M."/>
            <person name="Tomkins J."/>
            <person name="Borevitz J."/>
            <person name="Derieg N."/>
            <person name="Yan J."/>
            <person name="Mihaltcheva S."/>
            <person name="Hayes R.D."/>
            <person name="Rokhsar D."/>
        </authorList>
    </citation>
    <scope>NUCLEOTIDE SEQUENCE [LARGE SCALE GENOMIC DNA]</scope>
    <source>
        <strain evidence="2">cv. Goldsmith</strain>
    </source>
</reference>
<organism evidence="1 2">
    <name type="scientific">Aquilegia coerulea</name>
    <name type="common">Rocky mountain columbine</name>
    <dbReference type="NCBI Taxonomy" id="218851"/>
    <lineage>
        <taxon>Eukaryota</taxon>
        <taxon>Viridiplantae</taxon>
        <taxon>Streptophyta</taxon>
        <taxon>Embryophyta</taxon>
        <taxon>Tracheophyta</taxon>
        <taxon>Spermatophyta</taxon>
        <taxon>Magnoliopsida</taxon>
        <taxon>Ranunculales</taxon>
        <taxon>Ranunculaceae</taxon>
        <taxon>Thalictroideae</taxon>
        <taxon>Aquilegia</taxon>
    </lineage>
</organism>
<evidence type="ECO:0000313" key="2">
    <source>
        <dbReference type="Proteomes" id="UP000230069"/>
    </source>
</evidence>
<name>A0A2G5C7W5_AQUCA</name>
<accession>A0A2G5C7W5</accession>
<dbReference type="PANTHER" id="PTHR32212:SF234">
    <property type="entry name" value="F-BOX_LRR-REPEAT PROTEIN 13-LIKE"/>
    <property type="match status" value="1"/>
</dbReference>
<proteinExistence type="predicted"/>
<dbReference type="OrthoDB" id="613853at2759"/>